<feature type="binding site" evidence="3">
    <location>
        <position position="245"/>
    </location>
    <ligand>
        <name>ATP</name>
        <dbReference type="ChEBI" id="CHEBI:30616"/>
    </ligand>
</feature>
<dbReference type="RefSeq" id="XP_022462544.1">
    <property type="nucleotide sequence ID" value="XM_022610751.1"/>
</dbReference>
<dbReference type="PANTHER" id="PTHR24346">
    <property type="entry name" value="MAP/MICROTUBULE AFFINITY-REGULATING KINASE"/>
    <property type="match status" value="1"/>
</dbReference>
<dbReference type="InterPro" id="IPR017441">
    <property type="entry name" value="Protein_kinase_ATP_BS"/>
</dbReference>
<reference evidence="7" key="2">
    <citation type="submission" date="2012-08" db="EMBL/GenBank/DDBJ databases">
        <title>Genome sequence of Kazachstania naganishii.</title>
        <authorList>
            <person name="Gordon J.L."/>
            <person name="Armisen D."/>
            <person name="Proux-Wera E."/>
            <person name="OhEigeartaigh S.S."/>
            <person name="Byrne K.P."/>
            <person name="Wolfe K.H."/>
        </authorList>
    </citation>
    <scope>NUCLEOTIDE SEQUENCE [LARGE SCALE GENOMIC DNA]</scope>
    <source>
        <strain evidence="7">ATCC MYA-139 / BCRC 22969 / CBS 8797 / CCRC 22969 / KCTC 17520 / NBRC 10181 / NCYC 3082</strain>
    </source>
</reference>
<dbReference type="PROSITE" id="PS00107">
    <property type="entry name" value="PROTEIN_KINASE_ATP"/>
    <property type="match status" value="1"/>
</dbReference>
<dbReference type="Proteomes" id="UP000006310">
    <property type="component" value="Chromosome 1"/>
</dbReference>
<dbReference type="InterPro" id="IPR008271">
    <property type="entry name" value="Ser/Thr_kinase_AS"/>
</dbReference>
<feature type="region of interest" description="Disordered" evidence="4">
    <location>
        <begin position="1"/>
        <end position="62"/>
    </location>
</feature>
<dbReference type="Gene3D" id="1.10.510.10">
    <property type="entry name" value="Transferase(Phosphotransferase) domain 1"/>
    <property type="match status" value="1"/>
</dbReference>
<dbReference type="Pfam" id="PF00069">
    <property type="entry name" value="Pkinase"/>
    <property type="match status" value="1"/>
</dbReference>
<keyword evidence="2 3" id="KW-0067">ATP-binding</keyword>
<dbReference type="GO" id="GO:0000122">
    <property type="term" value="P:negative regulation of transcription by RNA polymerase II"/>
    <property type="evidence" value="ECO:0007669"/>
    <property type="project" value="EnsemblFungi"/>
</dbReference>
<evidence type="ECO:0000259" key="5">
    <source>
        <dbReference type="PROSITE" id="PS50011"/>
    </source>
</evidence>
<dbReference type="GO" id="GO:0004674">
    <property type="term" value="F:protein serine/threonine kinase activity"/>
    <property type="evidence" value="ECO:0007669"/>
    <property type="project" value="TreeGrafter"/>
</dbReference>
<dbReference type="GO" id="GO:0031138">
    <property type="term" value="P:negative regulation of conjugation with cellular fusion"/>
    <property type="evidence" value="ECO:0007669"/>
    <property type="project" value="EnsemblFungi"/>
</dbReference>
<dbReference type="SUPFAM" id="SSF56112">
    <property type="entry name" value="Protein kinase-like (PK-like)"/>
    <property type="match status" value="1"/>
</dbReference>
<dbReference type="OrthoDB" id="410920at2759"/>
<dbReference type="GO" id="GO:0035556">
    <property type="term" value="P:intracellular signal transduction"/>
    <property type="evidence" value="ECO:0007669"/>
    <property type="project" value="TreeGrafter"/>
</dbReference>
<evidence type="ECO:0000313" key="7">
    <source>
        <dbReference type="Proteomes" id="UP000006310"/>
    </source>
</evidence>
<dbReference type="PROSITE" id="PS00108">
    <property type="entry name" value="PROTEIN_KINASE_ST"/>
    <property type="match status" value="1"/>
</dbReference>
<evidence type="ECO:0000256" key="1">
    <source>
        <dbReference type="ARBA" id="ARBA00022741"/>
    </source>
</evidence>
<dbReference type="eggNOG" id="KOG0586">
    <property type="taxonomic scope" value="Eukaryota"/>
</dbReference>
<dbReference type="OMA" id="PCDMIMS"/>
<dbReference type="PANTHER" id="PTHR24346:SF30">
    <property type="entry name" value="MATERNAL EMBRYONIC LEUCINE ZIPPER KINASE"/>
    <property type="match status" value="1"/>
</dbReference>
<dbReference type="KEGG" id="kng:KNAG_0A06390"/>
<dbReference type="GO" id="GO:0005524">
    <property type="term" value="F:ATP binding"/>
    <property type="evidence" value="ECO:0007669"/>
    <property type="project" value="UniProtKB-UniRule"/>
</dbReference>
<organism evidence="6 7">
    <name type="scientific">Huiozyma naganishii (strain ATCC MYA-139 / BCRC 22969 / CBS 8797 / KCTC 17520 / NBRC 10181 / NCYC 3082 / Yp74L-3)</name>
    <name type="common">Yeast</name>
    <name type="synonym">Kazachstania naganishii</name>
    <dbReference type="NCBI Taxonomy" id="1071383"/>
    <lineage>
        <taxon>Eukaryota</taxon>
        <taxon>Fungi</taxon>
        <taxon>Dikarya</taxon>
        <taxon>Ascomycota</taxon>
        <taxon>Saccharomycotina</taxon>
        <taxon>Saccharomycetes</taxon>
        <taxon>Saccharomycetales</taxon>
        <taxon>Saccharomycetaceae</taxon>
        <taxon>Huiozyma</taxon>
    </lineage>
</organism>
<dbReference type="GeneID" id="34523933"/>
<evidence type="ECO:0000256" key="2">
    <source>
        <dbReference type="ARBA" id="ARBA00022840"/>
    </source>
</evidence>
<dbReference type="InterPro" id="IPR000719">
    <property type="entry name" value="Prot_kinase_dom"/>
</dbReference>
<evidence type="ECO:0000256" key="3">
    <source>
        <dbReference type="PROSITE-ProRule" id="PRU10141"/>
    </source>
</evidence>
<dbReference type="HOGENOM" id="CLU_032736_0_0_1"/>
<dbReference type="AlphaFoldDB" id="J7RFH0"/>
<feature type="compositionally biased region" description="Polar residues" evidence="4">
    <location>
        <begin position="47"/>
        <end position="57"/>
    </location>
</feature>
<dbReference type="PROSITE" id="PS50011">
    <property type="entry name" value="PROTEIN_KINASE_DOM"/>
    <property type="match status" value="1"/>
</dbReference>
<dbReference type="SMART" id="SM00220">
    <property type="entry name" value="S_TKc"/>
    <property type="match status" value="1"/>
</dbReference>
<dbReference type="InterPro" id="IPR011009">
    <property type="entry name" value="Kinase-like_dom_sf"/>
</dbReference>
<gene>
    <name evidence="6" type="primary">KNAG0A06390</name>
    <name evidence="6" type="ordered locus">KNAG_0A06390</name>
</gene>
<dbReference type="GO" id="GO:0005737">
    <property type="term" value="C:cytoplasm"/>
    <property type="evidence" value="ECO:0007669"/>
    <property type="project" value="TreeGrafter"/>
</dbReference>
<keyword evidence="7" id="KW-1185">Reference proteome</keyword>
<protein>
    <recommendedName>
        <fullName evidence="5">Protein kinase domain-containing protein</fullName>
    </recommendedName>
</protein>
<sequence length="536" mass="59640">MAVDDEGDAADGGTVRSSGTPQLARIVTTNLGGGVPPAQINDENEEQNATATVTTPQLPHGGFDKIQTLPTPMLYTPMSPRIPQGLGIDLGKVGPLVETNNQNSGAPLQQLQVRKRRGPKGKGLQNSQNLDDALKLEHRIVSELVQPVNLSPQRIVSLPTVSEESGFTEKVGAGELGEELGGEFTVGDDSYITGYLLRDLNSSVTWEKVKQIGRGNFSVVKLCHRKLVGEQPKGEDRILEYVAVKQIIYPPDLVQAKRDRTELFSQFESSLTRELSVLQQLHHPCIVQFLAINNPVFVRERTPISRLLEVHGDGVLPVCDIVMSYSKGGDLLNALTERNSGVALPLVQRIFAELTTAVRYLHGRGIVHRDLKLENVLLNYDLQEFATAFEADPLQFADTPLIQLTDFGLCKQVAADELCTARCGSEDYVSPEILMGIPYDGRLSDSWALGVIMYCLLEDMLPFDVPPNATPRQRQRATSHRIARFEWRWFKWAGKPLNAKEIVERTLTRRNQRWNVDDISQTRYIQDVVETLTFLL</sequence>
<name>J7RFH0_HUIN7</name>
<evidence type="ECO:0000313" key="6">
    <source>
        <dbReference type="EMBL" id="CCK68298.1"/>
    </source>
</evidence>
<evidence type="ECO:0000256" key="4">
    <source>
        <dbReference type="SAM" id="MobiDB-lite"/>
    </source>
</evidence>
<proteinExistence type="predicted"/>
<dbReference type="STRING" id="1071383.J7RFH0"/>
<reference evidence="6 7" key="1">
    <citation type="journal article" date="2011" name="Proc. Natl. Acad. Sci. U.S.A.">
        <title>Evolutionary erosion of yeast sex chromosomes by mating-type switching accidents.</title>
        <authorList>
            <person name="Gordon J.L."/>
            <person name="Armisen D."/>
            <person name="Proux-Wera E."/>
            <person name="Oheigeartaigh S.S."/>
            <person name="Byrne K.P."/>
            <person name="Wolfe K.H."/>
        </authorList>
    </citation>
    <scope>NUCLEOTIDE SEQUENCE [LARGE SCALE GENOMIC DNA]</scope>
    <source>
        <strain evidence="7">ATCC MYA-139 / BCRC 22969 / CBS 8797 / CCRC 22969 / KCTC 17520 / NBRC 10181 / NCYC 3082</strain>
    </source>
</reference>
<dbReference type="EMBL" id="HE978314">
    <property type="protein sequence ID" value="CCK68298.1"/>
    <property type="molecule type" value="Genomic_DNA"/>
</dbReference>
<accession>J7RFH0</accession>
<feature type="domain" description="Protein kinase" evidence="5">
    <location>
        <begin position="206"/>
        <end position="525"/>
    </location>
</feature>
<keyword evidence="1 3" id="KW-0547">Nucleotide-binding</keyword>